<reference evidence="1" key="1">
    <citation type="submission" date="2025-08" db="UniProtKB">
        <authorList>
            <consortium name="Ensembl"/>
        </authorList>
    </citation>
    <scope>IDENTIFICATION</scope>
</reference>
<dbReference type="SUPFAM" id="SSF56059">
    <property type="entry name" value="Glutathione synthetase ATP-binding domain-like"/>
    <property type="match status" value="1"/>
</dbReference>
<dbReference type="Ensembl" id="ENSNBRT00000022751.1">
    <property type="protein sequence ID" value="ENSNBRP00000022166.1"/>
    <property type="gene ID" value="ENSNBRG00000017001.1"/>
</dbReference>
<accession>A0A3Q4HJE6</accession>
<proteinExistence type="predicted"/>
<reference evidence="1" key="2">
    <citation type="submission" date="2025-09" db="UniProtKB">
        <authorList>
            <consortium name="Ensembl"/>
        </authorList>
    </citation>
    <scope>IDENTIFICATION</scope>
</reference>
<organism evidence="1 2">
    <name type="scientific">Neolamprologus brichardi</name>
    <name type="common">Fairy cichlid</name>
    <name type="synonym">Lamprologus brichardi</name>
    <dbReference type="NCBI Taxonomy" id="32507"/>
    <lineage>
        <taxon>Eukaryota</taxon>
        <taxon>Metazoa</taxon>
        <taxon>Chordata</taxon>
        <taxon>Craniata</taxon>
        <taxon>Vertebrata</taxon>
        <taxon>Euteleostomi</taxon>
        <taxon>Actinopterygii</taxon>
        <taxon>Neopterygii</taxon>
        <taxon>Teleostei</taxon>
        <taxon>Neoteleostei</taxon>
        <taxon>Acanthomorphata</taxon>
        <taxon>Ovalentaria</taxon>
        <taxon>Cichlomorphae</taxon>
        <taxon>Cichliformes</taxon>
        <taxon>Cichlidae</taxon>
        <taxon>African cichlids</taxon>
        <taxon>Pseudocrenilabrinae</taxon>
        <taxon>Lamprologini</taxon>
        <taxon>Neolamprologus</taxon>
    </lineage>
</organism>
<dbReference type="GO" id="GO:0004363">
    <property type="term" value="F:glutathione synthase activity"/>
    <property type="evidence" value="ECO:0007669"/>
    <property type="project" value="InterPro"/>
</dbReference>
<dbReference type="Bgee" id="ENSNBRG00000017001">
    <property type="expression patterns" value="Expressed in testis and 6 other cell types or tissues"/>
</dbReference>
<dbReference type="Proteomes" id="UP000261580">
    <property type="component" value="Unassembled WGS sequence"/>
</dbReference>
<keyword evidence="2" id="KW-1185">Reference proteome</keyword>
<evidence type="ECO:0000313" key="1">
    <source>
        <dbReference type="Ensembl" id="ENSNBRP00000022166.1"/>
    </source>
</evidence>
<name>A0A3Q4HJE6_NEOBR</name>
<protein>
    <submittedName>
        <fullName evidence="1">Uncharacterized protein</fullName>
    </submittedName>
</protein>
<dbReference type="Gene3D" id="3.30.1490.80">
    <property type="match status" value="1"/>
</dbReference>
<dbReference type="AlphaFoldDB" id="A0A3Q4HJE6"/>
<dbReference type="InterPro" id="IPR014049">
    <property type="entry name" value="Glutathione_synthase_N_euk"/>
</dbReference>
<sequence>MAQGIPDEMLMNSALIKKLAEGAKDSAVTQGVLMRLQETPNSSEVRIIHTLSVYSTIAVDDFTARLFKIHQQILKEGRSQVCQHSRDDTGVRGELRRQRLPVGRLAD</sequence>
<dbReference type="GO" id="GO:0005524">
    <property type="term" value="F:ATP binding"/>
    <property type="evidence" value="ECO:0007669"/>
    <property type="project" value="InterPro"/>
</dbReference>
<dbReference type="STRING" id="32507.ENSNBRP00000022166"/>
<evidence type="ECO:0000313" key="2">
    <source>
        <dbReference type="Proteomes" id="UP000261580"/>
    </source>
</evidence>